<dbReference type="GO" id="GO:0032259">
    <property type="term" value="P:methylation"/>
    <property type="evidence" value="ECO:0007669"/>
    <property type="project" value="UniProtKB-KW"/>
</dbReference>
<dbReference type="SMART" id="SM01408">
    <property type="entry name" value="ING"/>
    <property type="match status" value="1"/>
</dbReference>
<dbReference type="STRING" id="449447.MAE_13200"/>
<gene>
    <name evidence="3" type="ordered locus">MAE_13200</name>
</gene>
<keyword evidence="4" id="KW-1185">Reference proteome</keyword>
<evidence type="ECO:0000313" key="3">
    <source>
        <dbReference type="EMBL" id="BAG01142.1"/>
    </source>
</evidence>
<dbReference type="PATRIC" id="fig|449447.4.peg.1217"/>
<reference evidence="3 4" key="1">
    <citation type="journal article" date="2007" name="DNA Res.">
        <title>Complete genomic structure of the bloom-forming toxic cyanobacterium Microcystis aeruginosa NIES-843.</title>
        <authorList>
            <person name="Kaneko T."/>
            <person name="Nakajima N."/>
            <person name="Okamoto S."/>
            <person name="Suzuki I."/>
            <person name="Tanabe Y."/>
            <person name="Tamaoki M."/>
            <person name="Nakamura Y."/>
            <person name="Kasai F."/>
            <person name="Watanabe A."/>
            <person name="Kawashima K."/>
            <person name="Kishida Y."/>
            <person name="Ono A."/>
            <person name="Shimizu Y."/>
            <person name="Takahashi C."/>
            <person name="Minami C."/>
            <person name="Fujishiro T."/>
            <person name="Kohara M."/>
            <person name="Katoh M."/>
            <person name="Nakazaki N."/>
            <person name="Nakayama S."/>
            <person name="Yamada M."/>
            <person name="Tabata S."/>
            <person name="Watanabe M.M."/>
        </authorList>
    </citation>
    <scope>NUCLEOTIDE SEQUENCE [LARGE SCALE GENOMIC DNA]</scope>
    <source>
        <strain evidence="4">NIES-843 / IAM M-247</strain>
    </source>
</reference>
<dbReference type="Gene3D" id="1.20.120.20">
    <property type="entry name" value="Apolipoprotein"/>
    <property type="match status" value="1"/>
</dbReference>
<dbReference type="BioCyc" id="MAER449447:MAE_RS05840-MONOMER"/>
<dbReference type="Pfam" id="PF13489">
    <property type="entry name" value="Methyltransf_23"/>
    <property type="match status" value="1"/>
</dbReference>
<dbReference type="PANTHER" id="PTHR43861">
    <property type="entry name" value="TRANS-ACONITATE 2-METHYLTRANSFERASE-RELATED"/>
    <property type="match status" value="1"/>
</dbReference>
<feature type="coiled-coil region" evidence="1">
    <location>
        <begin position="123"/>
        <end position="273"/>
    </location>
</feature>
<dbReference type="eggNOG" id="COG4372">
    <property type="taxonomic scope" value="Bacteria"/>
</dbReference>
<dbReference type="eggNOG" id="COG4976">
    <property type="taxonomic scope" value="Bacteria"/>
</dbReference>
<evidence type="ECO:0000259" key="2">
    <source>
        <dbReference type="SMART" id="SM01408"/>
    </source>
</evidence>
<feature type="domain" description="Inhibitor of growth protein N-terminal histone-binding" evidence="2">
    <location>
        <begin position="157"/>
        <end position="267"/>
    </location>
</feature>
<dbReference type="KEGG" id="mar:MAE_13200"/>
<protein>
    <submittedName>
        <fullName evidence="3">Putative methyltransferase</fullName>
    </submittedName>
</protein>
<dbReference type="RefSeq" id="WP_012264752.1">
    <property type="nucleotide sequence ID" value="NC_010296.1"/>
</dbReference>
<dbReference type="AlphaFoldDB" id="B0JTV4"/>
<dbReference type="HOGENOM" id="CLU_034086_0_0_3"/>
<keyword evidence="1" id="KW-0175">Coiled coil</keyword>
<dbReference type="InterPro" id="IPR024610">
    <property type="entry name" value="ING_N_histone-binding"/>
</dbReference>
<keyword evidence="3" id="KW-0808">Transferase</keyword>
<dbReference type="InterPro" id="IPR029063">
    <property type="entry name" value="SAM-dependent_MTases_sf"/>
</dbReference>
<proteinExistence type="predicted"/>
<dbReference type="PaxDb" id="449447-MAE_13200"/>
<evidence type="ECO:0000256" key="1">
    <source>
        <dbReference type="SAM" id="Coils"/>
    </source>
</evidence>
<dbReference type="CDD" id="cd02440">
    <property type="entry name" value="AdoMet_MTases"/>
    <property type="match status" value="1"/>
</dbReference>
<dbReference type="SUPFAM" id="SSF53335">
    <property type="entry name" value="S-adenosyl-L-methionine-dependent methyltransferases"/>
    <property type="match status" value="1"/>
</dbReference>
<keyword evidence="3" id="KW-0489">Methyltransferase</keyword>
<dbReference type="EMBL" id="AP009552">
    <property type="protein sequence ID" value="BAG01142.1"/>
    <property type="molecule type" value="Genomic_DNA"/>
</dbReference>
<evidence type="ECO:0000313" key="4">
    <source>
        <dbReference type="Proteomes" id="UP000001510"/>
    </source>
</evidence>
<dbReference type="Proteomes" id="UP000001510">
    <property type="component" value="Chromosome"/>
</dbReference>
<organism evidence="3 4">
    <name type="scientific">Microcystis aeruginosa (strain NIES-843 / IAM M-2473)</name>
    <dbReference type="NCBI Taxonomy" id="449447"/>
    <lineage>
        <taxon>Bacteria</taxon>
        <taxon>Bacillati</taxon>
        <taxon>Cyanobacteriota</taxon>
        <taxon>Cyanophyceae</taxon>
        <taxon>Oscillatoriophycideae</taxon>
        <taxon>Chroococcales</taxon>
        <taxon>Microcystaceae</taxon>
        <taxon>Microcystis</taxon>
    </lineage>
</organism>
<name>B0JTV4_MICAN</name>
<sequence>MTIETYYPHLNVKHLLDKIRQEALRQNLHLGVPSAPLPPPPAATRELVLKGDFDREAINNQIDYIEGFIKTAESRAAVRNQLPEKFGRFPWLLFKPLQALALKILNTIFRDQREVNFNLASALRECLQLNRQLLSEVESLRSQSQRDLENLMAVSQSLSGYSQAVEKNLINNTQNLQEKLHNLDQKWQERQQQNQDELQGEIQELEREMQSQIEQLAQKGDRIANQIQEGLQSQIEQLDQKRDRIANQIQEGLQSQIEQLDQKRDRIANQIQEGLQSQIHHLDRELYQKTEQLQEYLETQIKDSNEKNFQNSHYLKIDLLQQKRLMNKFLEATAGAEGGLASEPAQIFAGELDHSLDAFYFAFEERFRGSREEINKRLEVYLPRLREAQIAPVDSLILDLGCGRGEWLELLRDNGYRARGIDLNRVVIEQCQSRGLEVVEGDVIAYLQSMPDESVAVITGFHIIEHLPFEILVKLLNEAFRVLRHRGLVIFETPNPANVLVGSCNFYFDPTHRNPLPSLMTQFLVQYCGFAEVEILNLNPSDGFKADEGNELDELSKQFNQYFYGPMDYAVIGYKL</sequence>
<dbReference type="Gene3D" id="3.40.50.150">
    <property type="entry name" value="Vaccinia Virus protein VP39"/>
    <property type="match status" value="1"/>
</dbReference>
<dbReference type="SUPFAM" id="SSF58113">
    <property type="entry name" value="Apolipoprotein A-I"/>
    <property type="match status" value="1"/>
</dbReference>
<dbReference type="GO" id="GO:0008168">
    <property type="term" value="F:methyltransferase activity"/>
    <property type="evidence" value="ECO:0007669"/>
    <property type="project" value="UniProtKB-KW"/>
</dbReference>
<dbReference type="EnsemblBacteria" id="BAG01142">
    <property type="protein sequence ID" value="BAG01142"/>
    <property type="gene ID" value="MAE_13200"/>
</dbReference>
<accession>B0JTV4</accession>